<dbReference type="Pfam" id="PF02683">
    <property type="entry name" value="DsbD_TM"/>
    <property type="match status" value="1"/>
</dbReference>
<dbReference type="GO" id="GO:0017004">
    <property type="term" value="P:cytochrome complex assembly"/>
    <property type="evidence" value="ECO:0007669"/>
    <property type="project" value="InterPro"/>
</dbReference>
<dbReference type="AlphaFoldDB" id="A0A1C4DIX5"/>
<keyword evidence="4" id="KW-1133">Transmembrane helix</keyword>
<comment type="caution">
    <text evidence="7">The sequence shown here is derived from an EMBL/GenBank/DDBJ whole genome shotgun (WGS) entry which is preliminary data.</text>
</comment>
<sequence>MTDITIWLAFGAGVLSFISPCSLPLYPAFVSYITGMSVSGVQQGNTFRQKKALLHTIFFLIGFSTIFVAIGFGASFIGRFFTDYQDLIRQLGALLIIVFGLVILGVFSPNFLMKDKKFTFQHKPSGYIGSVLIGVSFAAGWTPCTGPILVSVIALAATNPESAIVYMLLYVLGFSVPFFTMSFFIGKLKWIKTHNVIFMKTGGSLMVLMGVLLFFDWLTKIISLFTSLTGGFTGF</sequence>
<dbReference type="InterPro" id="IPR003834">
    <property type="entry name" value="Cyt_c_assmbl_TM_dom"/>
</dbReference>
<keyword evidence="5" id="KW-0472">Membrane</keyword>
<evidence type="ECO:0000256" key="2">
    <source>
        <dbReference type="ARBA" id="ARBA00006143"/>
    </source>
</evidence>
<dbReference type="GO" id="GO:0016020">
    <property type="term" value="C:membrane"/>
    <property type="evidence" value="ECO:0007669"/>
    <property type="project" value="UniProtKB-SubCell"/>
</dbReference>
<evidence type="ECO:0000256" key="3">
    <source>
        <dbReference type="ARBA" id="ARBA00022692"/>
    </source>
</evidence>
<dbReference type="Proteomes" id="UP000186535">
    <property type="component" value="Unassembled WGS sequence"/>
</dbReference>
<dbReference type="InterPro" id="IPR051790">
    <property type="entry name" value="Cytochrome_c-biogenesis_DsbD"/>
</dbReference>
<evidence type="ECO:0000313" key="8">
    <source>
        <dbReference type="Proteomes" id="UP000186535"/>
    </source>
</evidence>
<reference evidence="7 8" key="1">
    <citation type="submission" date="2016-11" db="EMBL/GenBank/DDBJ databases">
        <title>Identification of Bacillus cereus isolated from egg-white.</title>
        <authorList>
            <person name="Soni A."/>
            <person name="Oey I."/>
            <person name="Silcock P."/>
            <person name="Bremer P."/>
        </authorList>
    </citation>
    <scope>NUCLEOTIDE SEQUENCE [LARGE SCALE GENOMIC DNA]</scope>
    <source>
        <strain evidence="7 8">NZAS03</strain>
    </source>
</reference>
<dbReference type="RefSeq" id="WP_016117825.1">
    <property type="nucleotide sequence ID" value="NZ_CAKJVO010000002.1"/>
</dbReference>
<evidence type="ECO:0000259" key="6">
    <source>
        <dbReference type="Pfam" id="PF02683"/>
    </source>
</evidence>
<organism evidence="7 8">
    <name type="scientific">Bacillus cereus</name>
    <dbReference type="NCBI Taxonomy" id="1396"/>
    <lineage>
        <taxon>Bacteria</taxon>
        <taxon>Bacillati</taxon>
        <taxon>Bacillota</taxon>
        <taxon>Bacilli</taxon>
        <taxon>Bacillales</taxon>
        <taxon>Bacillaceae</taxon>
        <taxon>Bacillus</taxon>
        <taxon>Bacillus cereus group</taxon>
    </lineage>
</organism>
<name>A0A1C4DIX5_BACCE</name>
<comment type="subcellular location">
    <subcellularLocation>
        <location evidence="1">Membrane</location>
        <topology evidence="1">Multi-pass membrane protein</topology>
    </subcellularLocation>
</comment>
<evidence type="ECO:0000256" key="5">
    <source>
        <dbReference type="ARBA" id="ARBA00023136"/>
    </source>
</evidence>
<evidence type="ECO:0000256" key="4">
    <source>
        <dbReference type="ARBA" id="ARBA00022989"/>
    </source>
</evidence>
<proteinExistence type="inferred from homology"/>
<accession>A0A1C4DIX5</accession>
<dbReference type="EMBL" id="MPON01000023">
    <property type="protein sequence ID" value="OKA32265.1"/>
    <property type="molecule type" value="Genomic_DNA"/>
</dbReference>
<comment type="similarity">
    <text evidence="2">Belongs to the DsbD family.</text>
</comment>
<keyword evidence="3" id="KW-0812">Transmembrane</keyword>
<dbReference type="PANTHER" id="PTHR31272:SF4">
    <property type="entry name" value="CYTOCHROME C-TYPE BIOGENESIS PROTEIN HI_1454-RELATED"/>
    <property type="match status" value="1"/>
</dbReference>
<evidence type="ECO:0000256" key="1">
    <source>
        <dbReference type="ARBA" id="ARBA00004141"/>
    </source>
</evidence>
<gene>
    <name evidence="7" type="ORF">BJR07_28875</name>
</gene>
<evidence type="ECO:0000313" key="7">
    <source>
        <dbReference type="EMBL" id="OKA32265.1"/>
    </source>
</evidence>
<feature type="domain" description="Cytochrome C biogenesis protein transmembrane" evidence="6">
    <location>
        <begin position="5"/>
        <end position="188"/>
    </location>
</feature>
<protein>
    <submittedName>
        <fullName evidence="7">Cytochrome C biogenesis protein CcdA</fullName>
    </submittedName>
</protein>
<dbReference type="PANTHER" id="PTHR31272">
    <property type="entry name" value="CYTOCHROME C-TYPE BIOGENESIS PROTEIN HI_1454-RELATED"/>
    <property type="match status" value="1"/>
</dbReference>